<feature type="region of interest" description="Disordered" evidence="1">
    <location>
        <begin position="16"/>
        <end position="73"/>
    </location>
</feature>
<feature type="region of interest" description="Disordered" evidence="1">
    <location>
        <begin position="467"/>
        <end position="488"/>
    </location>
</feature>
<sequence>MSFFKKKFTTQTLGIKDEDEPTISIKNATTSKTKTPTKQPSTKRSVDEFGMPTSPPTPKKKKVATTRKTKTPTKRPISYVFANRPKKLPTIFEREQANALIDSIKDMDDIRYTISSLKPENRRSMIRYATDESKKFETLTPIQTTFLQELNSKIKTEYPHTRMIHEETRPVAELKINWTSNKSKLPRGVIVLVHTHGEFVHSNDLIKYPRDVNDTLESVSTYYLSDIGASACNVREDYKQFDEKFIWSLLREPRLLKEGFSIKDISEKAQEGLKHARFKNINFNKKTGLFQNYFEAGVYNLAVCTKINNIPFLNKNYSCGKRGGEVGGYKLQSIQVLQENELKPLSEIIGREFDCQDEHSSITTFELVKELCKVIDDLEHVLVVDTSCSPFTPSIVKEIFKERLPDSTPHKHRRDDGMFVDVSSSPSPIKSRFAGIFSPVKAKPKPSYGKTKKREIIKTIRPYFQDLVGGKKTKKRRHGRSYKKTKKN</sequence>
<organism evidence="2">
    <name type="scientific">viral metagenome</name>
    <dbReference type="NCBI Taxonomy" id="1070528"/>
    <lineage>
        <taxon>unclassified sequences</taxon>
        <taxon>metagenomes</taxon>
        <taxon>organismal metagenomes</taxon>
    </lineage>
</organism>
<accession>A0A6C0EYP1</accession>
<proteinExistence type="predicted"/>
<protein>
    <submittedName>
        <fullName evidence="2">Uncharacterized protein</fullName>
    </submittedName>
</protein>
<evidence type="ECO:0000256" key="1">
    <source>
        <dbReference type="SAM" id="MobiDB-lite"/>
    </source>
</evidence>
<feature type="compositionally biased region" description="Basic residues" evidence="1">
    <location>
        <begin position="58"/>
        <end position="73"/>
    </location>
</feature>
<feature type="compositionally biased region" description="Basic residues" evidence="1">
    <location>
        <begin position="471"/>
        <end position="488"/>
    </location>
</feature>
<dbReference type="AlphaFoldDB" id="A0A6C0EYP1"/>
<feature type="compositionally biased region" description="Low complexity" evidence="1">
    <location>
        <begin position="29"/>
        <end position="43"/>
    </location>
</feature>
<reference evidence="2" key="1">
    <citation type="journal article" date="2020" name="Nature">
        <title>Giant virus diversity and host interactions through global metagenomics.</title>
        <authorList>
            <person name="Schulz F."/>
            <person name="Roux S."/>
            <person name="Paez-Espino D."/>
            <person name="Jungbluth S."/>
            <person name="Walsh D.A."/>
            <person name="Denef V.J."/>
            <person name="McMahon K.D."/>
            <person name="Konstantinidis K.T."/>
            <person name="Eloe-Fadrosh E.A."/>
            <person name="Kyrpides N.C."/>
            <person name="Woyke T."/>
        </authorList>
    </citation>
    <scope>NUCLEOTIDE SEQUENCE</scope>
    <source>
        <strain evidence="2">GVMAG-M-3300009163-63</strain>
    </source>
</reference>
<evidence type="ECO:0000313" key="2">
    <source>
        <dbReference type="EMBL" id="QHT34306.1"/>
    </source>
</evidence>
<dbReference type="EMBL" id="MN738998">
    <property type="protein sequence ID" value="QHT34306.1"/>
    <property type="molecule type" value="Genomic_DNA"/>
</dbReference>
<name>A0A6C0EYP1_9ZZZZ</name>